<evidence type="ECO:0000313" key="1">
    <source>
        <dbReference type="EMBL" id="CPV56535.1"/>
    </source>
</evidence>
<accession>A0A0U0ZN55</accession>
<dbReference type="EMBL" id="CSWP01000005">
    <property type="protein sequence ID" value="CPV56535.1"/>
    <property type="molecule type" value="Genomic_DNA"/>
</dbReference>
<dbReference type="Proteomes" id="UP000045782">
    <property type="component" value="Unassembled WGS sequence"/>
</dbReference>
<dbReference type="AlphaFoldDB" id="A0A0U0ZN55"/>
<reference evidence="1 2" key="1">
    <citation type="submission" date="2015-03" db="EMBL/GenBank/DDBJ databases">
        <authorList>
            <person name="Murphy D."/>
        </authorList>
    </citation>
    <scope>NUCLEOTIDE SEQUENCE [LARGE SCALE GENOMIC DNA]</scope>
    <source>
        <strain evidence="1 2">PAP088</strain>
    </source>
</reference>
<organism evidence="1 2">
    <name type="scientific">Mycobacteroides abscessus</name>
    <dbReference type="NCBI Taxonomy" id="36809"/>
    <lineage>
        <taxon>Bacteria</taxon>
        <taxon>Bacillati</taxon>
        <taxon>Actinomycetota</taxon>
        <taxon>Actinomycetes</taxon>
        <taxon>Mycobacteriales</taxon>
        <taxon>Mycobacteriaceae</taxon>
        <taxon>Mycobacteroides</taxon>
    </lineage>
</organism>
<dbReference type="RefSeq" id="WP_016895656.1">
    <property type="nucleotide sequence ID" value="NZ_CSWP01000005.1"/>
</dbReference>
<evidence type="ECO:0000313" key="2">
    <source>
        <dbReference type="Proteomes" id="UP000045782"/>
    </source>
</evidence>
<sequence length="86" mass="9333">MSDPLFTAAKLLESHGYAVIERLEPCGINGADNAVWSHQPHYIEQEFNGDLIIDDRISFAAADLHALAEIFAAAAKRAGRVSDGRP</sequence>
<protein>
    <submittedName>
        <fullName evidence="1">Uncharacterized protein</fullName>
    </submittedName>
</protein>
<name>A0A0U0ZN55_9MYCO</name>
<gene>
    <name evidence="1" type="ORF">ERS075579_02810</name>
</gene>
<proteinExistence type="predicted"/>